<evidence type="ECO:0000313" key="7">
    <source>
        <dbReference type="Proteomes" id="UP001152885"/>
    </source>
</evidence>
<dbReference type="AlphaFoldDB" id="A0A9W4U0I4"/>
<evidence type="ECO:0000256" key="2">
    <source>
        <dbReference type="ARBA" id="ARBA00022692"/>
    </source>
</evidence>
<dbReference type="PANTHER" id="PTHR12483">
    <property type="entry name" value="SOLUTE CARRIER FAMILY 31 COPPER TRANSPORTERS"/>
    <property type="match status" value="1"/>
</dbReference>
<keyword evidence="5" id="KW-0186">Copper</keyword>
<sequence>MNFNRRHDMGSMSMDMASMTMAMATSTMDMAMETTAGSMNHGDSEMMGMHMWFTTQFKDYPVLFRDLKASNKGEAFGIFLLLFVVAILSRLLEFLRNYLEEVVWSNKNFIEFENGVVSHSANLQPALSSQQDQVHCSMDKNSVDEQVSNSINSNENSVKNNNNLSFASKFFRDIIRLILCIVPDLFGYALMLAAMTYTLTYFFAVVLGSGIGRFVSERLMERFRLKQTRNTRNTKSCC</sequence>
<dbReference type="GO" id="GO:0005886">
    <property type="term" value="C:plasma membrane"/>
    <property type="evidence" value="ECO:0007669"/>
    <property type="project" value="TreeGrafter"/>
</dbReference>
<feature type="transmembrane region" description="Helical" evidence="5">
    <location>
        <begin position="75"/>
        <end position="92"/>
    </location>
</feature>
<dbReference type="EMBL" id="CANTUO010000007">
    <property type="protein sequence ID" value="CAI5760600.1"/>
    <property type="molecule type" value="Genomic_DNA"/>
</dbReference>
<evidence type="ECO:0000256" key="1">
    <source>
        <dbReference type="ARBA" id="ARBA00004141"/>
    </source>
</evidence>
<organism evidence="6 7">
    <name type="scientific">Candida verbasci</name>
    <dbReference type="NCBI Taxonomy" id="1227364"/>
    <lineage>
        <taxon>Eukaryota</taxon>
        <taxon>Fungi</taxon>
        <taxon>Dikarya</taxon>
        <taxon>Ascomycota</taxon>
        <taxon>Saccharomycotina</taxon>
        <taxon>Pichiomycetes</taxon>
        <taxon>Debaryomycetaceae</taxon>
        <taxon>Candida/Lodderomyces clade</taxon>
        <taxon>Candida</taxon>
    </lineage>
</organism>
<dbReference type="GO" id="GO:0005375">
    <property type="term" value="F:copper ion transmembrane transporter activity"/>
    <property type="evidence" value="ECO:0007669"/>
    <property type="project" value="UniProtKB-UniRule"/>
</dbReference>
<comment type="subcellular location">
    <subcellularLocation>
        <location evidence="1 5">Membrane</location>
        <topology evidence="1 5">Multi-pass membrane protein</topology>
    </subcellularLocation>
</comment>
<evidence type="ECO:0000256" key="5">
    <source>
        <dbReference type="RuleBase" id="RU367022"/>
    </source>
</evidence>
<evidence type="ECO:0000256" key="3">
    <source>
        <dbReference type="ARBA" id="ARBA00022989"/>
    </source>
</evidence>
<proteinExistence type="inferred from homology"/>
<comment type="similarity">
    <text evidence="5">Belongs to the copper transporter (Ctr) (TC 1.A.56) family. SLC31A subfamily.</text>
</comment>
<accession>A0A9W4U0I4</accession>
<keyword evidence="2 5" id="KW-0812">Transmembrane</keyword>
<feature type="transmembrane region" description="Helical" evidence="5">
    <location>
        <begin position="199"/>
        <end position="216"/>
    </location>
</feature>
<dbReference type="PANTHER" id="PTHR12483:SF27">
    <property type="entry name" value="COPPER TRANSPORT PROTEIN CTR1"/>
    <property type="match status" value="1"/>
</dbReference>
<dbReference type="Proteomes" id="UP001152885">
    <property type="component" value="Unassembled WGS sequence"/>
</dbReference>
<dbReference type="InterPro" id="IPR007274">
    <property type="entry name" value="Cop_transporter"/>
</dbReference>
<dbReference type="Pfam" id="PF04145">
    <property type="entry name" value="Ctr"/>
    <property type="match status" value="1"/>
</dbReference>
<keyword evidence="5" id="KW-0813">Transport</keyword>
<keyword evidence="3 5" id="KW-1133">Transmembrane helix</keyword>
<keyword evidence="4 5" id="KW-0472">Membrane</keyword>
<reference evidence="6" key="1">
    <citation type="submission" date="2022-12" db="EMBL/GenBank/DDBJ databases">
        <authorList>
            <person name="Brejova B."/>
        </authorList>
    </citation>
    <scope>NUCLEOTIDE SEQUENCE</scope>
</reference>
<keyword evidence="5" id="KW-0406">Ion transport</keyword>
<dbReference type="OrthoDB" id="73901at2759"/>
<evidence type="ECO:0000256" key="4">
    <source>
        <dbReference type="ARBA" id="ARBA00023136"/>
    </source>
</evidence>
<name>A0A9W4U0I4_9ASCO</name>
<keyword evidence="5" id="KW-0187">Copper transport</keyword>
<evidence type="ECO:0000313" key="6">
    <source>
        <dbReference type="EMBL" id="CAI5760600.1"/>
    </source>
</evidence>
<keyword evidence="7" id="KW-1185">Reference proteome</keyword>
<gene>
    <name evidence="6" type="ORF">CANVERA_P5109</name>
</gene>
<comment type="caution">
    <text evidence="6">The sequence shown here is derived from an EMBL/GenBank/DDBJ whole genome shotgun (WGS) entry which is preliminary data.</text>
</comment>
<protein>
    <recommendedName>
        <fullName evidence="5">Copper transport protein</fullName>
    </recommendedName>
</protein>